<evidence type="ECO:0000313" key="2">
    <source>
        <dbReference type="Proteomes" id="UP000289323"/>
    </source>
</evidence>
<organism evidence="1 2">
    <name type="scientific">Thermothielavioides terrestris</name>
    <dbReference type="NCBI Taxonomy" id="2587410"/>
    <lineage>
        <taxon>Eukaryota</taxon>
        <taxon>Fungi</taxon>
        <taxon>Dikarya</taxon>
        <taxon>Ascomycota</taxon>
        <taxon>Pezizomycotina</taxon>
        <taxon>Sordariomycetes</taxon>
        <taxon>Sordariomycetidae</taxon>
        <taxon>Sordariales</taxon>
        <taxon>Chaetomiaceae</taxon>
        <taxon>Thermothielavioides</taxon>
    </lineage>
</organism>
<proteinExistence type="predicted"/>
<dbReference type="Proteomes" id="UP000289323">
    <property type="component" value="Unassembled WGS sequence"/>
</dbReference>
<name>A0A446BCF0_9PEZI</name>
<reference evidence="1 2" key="1">
    <citation type="submission" date="2018-04" db="EMBL/GenBank/DDBJ databases">
        <authorList>
            <person name="Huttner S."/>
            <person name="Dainat J."/>
        </authorList>
    </citation>
    <scope>NUCLEOTIDE SEQUENCE [LARGE SCALE GENOMIC DNA]</scope>
</reference>
<evidence type="ECO:0000313" key="1">
    <source>
        <dbReference type="EMBL" id="SPQ20154.1"/>
    </source>
</evidence>
<dbReference type="EMBL" id="OUUZ01000003">
    <property type="protein sequence ID" value="SPQ20154.1"/>
    <property type="molecule type" value="Genomic_DNA"/>
</dbReference>
<protein>
    <submittedName>
        <fullName evidence="1">39322cd7-549c-4a33-892f-57cd00210907</fullName>
    </submittedName>
</protein>
<accession>A0A446BCF0</accession>
<gene>
    <name evidence="1" type="ORF">TT172_LOCUS2573</name>
</gene>
<sequence length="9" mass="995">MIGKHPPES</sequence>